<dbReference type="PANTHER" id="PTHR11785:SF353">
    <property type="entry name" value="METHIONINE TRANSPORTER (EUROFUNG)"/>
    <property type="match status" value="1"/>
</dbReference>
<proteinExistence type="predicted"/>
<dbReference type="AlphaFoldDB" id="A0A9W9K8A6"/>
<feature type="transmembrane region" description="Helical" evidence="5">
    <location>
        <begin position="75"/>
        <end position="97"/>
    </location>
</feature>
<comment type="subcellular location">
    <subcellularLocation>
        <location evidence="1">Membrane</location>
        <topology evidence="1">Multi-pass membrane protein</topology>
    </subcellularLocation>
</comment>
<dbReference type="Gene3D" id="3.40.50.720">
    <property type="entry name" value="NAD(P)-binding Rossmann-like Domain"/>
    <property type="match status" value="1"/>
</dbReference>
<dbReference type="InterPro" id="IPR050598">
    <property type="entry name" value="AminoAcid_Transporter"/>
</dbReference>
<evidence type="ECO:0000256" key="1">
    <source>
        <dbReference type="ARBA" id="ARBA00004141"/>
    </source>
</evidence>
<feature type="transmembrane region" description="Helical" evidence="5">
    <location>
        <begin position="458"/>
        <end position="478"/>
    </location>
</feature>
<dbReference type="GO" id="GO:0015179">
    <property type="term" value="F:L-amino acid transmembrane transporter activity"/>
    <property type="evidence" value="ECO:0007669"/>
    <property type="project" value="TreeGrafter"/>
</dbReference>
<gene>
    <name evidence="6" type="ORF">N7456_007484</name>
</gene>
<dbReference type="SUPFAM" id="SSF51735">
    <property type="entry name" value="NAD(P)-binding Rossmann-fold domains"/>
    <property type="match status" value="1"/>
</dbReference>
<feature type="transmembrane region" description="Helical" evidence="5">
    <location>
        <begin position="158"/>
        <end position="177"/>
    </location>
</feature>
<sequence length="765" mass="81966">MADDIKHKDPAVSLTGAEGEWDTKIDNGSLNVIEANVLQPREIGVLGAISLIVNKIVGAGIFSTPATIFKLSGSVGMALMVWVIAGIISTCGALVMLELGCKVSASNAITSSSYLLLAAGVESTTWKLRGIAIAAAAFAVGIHAVAPKVGRVLQDILGAVKIFILMFIVSTGFAALAGHLRIPSPDNFNVATSFQGTSNNGYNIGTAILNGIFSFQGYDNVNAVLSEVKNPQRTLRIALPSAMAMVTVLYLLANVAYFAAVPKDQFISSDITIAATLFQNVFGDSAATKALPALVSISAIGHLLGIAYTVPRVIQELAKDGVMPFANIVMENRPFRTPIFALAIHLGVTVLFVCAPPAGDAFNFIVGLSSYPTTFLLTVITVGLIKLRFTDKENFKSSFSTPWVIISLYLAGNILHARYGDHTWSVQVEHFILYINRVEFLNGFLESGFANNTTQKELQILCFPGFLFHALSLLWIYLKPSKITRYLHTTDGKSAWALVTGASGGIGKNIAFQLAGLGFNVLLHGRSIAKLKTLESELLQKYPGREFRILVLDAAQCFNKFGDTTMSNELLVQTGDINLTIVINNAGGSTERSLGPLEHLSADRVITDASVNALFPTLLVRQLIPVLQHNAPALIINIGSLADLGVTLTGSYAASKAYLMKLTEVLSREMRLGRHDVEVLGVRVGNVWGTGQTVAAAPGLFAPDATTMARAVLARVGCGRIVVVGHWAHAVQFGAIQLLPGFIREYFLTHAAGDWEMESEHKKSI</sequence>
<protein>
    <submittedName>
        <fullName evidence="6">Amino acid/polyamine transporter I</fullName>
    </submittedName>
</protein>
<dbReference type="PANTHER" id="PTHR11785">
    <property type="entry name" value="AMINO ACID TRANSPORTER"/>
    <property type="match status" value="1"/>
</dbReference>
<reference evidence="6" key="2">
    <citation type="journal article" date="2023" name="IMA Fungus">
        <title>Comparative genomic study of the Penicillium genus elucidates a diverse pangenome and 15 lateral gene transfer events.</title>
        <authorList>
            <person name="Petersen C."/>
            <person name="Sorensen T."/>
            <person name="Nielsen M.R."/>
            <person name="Sondergaard T.E."/>
            <person name="Sorensen J.L."/>
            <person name="Fitzpatrick D.A."/>
            <person name="Frisvad J.C."/>
            <person name="Nielsen K.L."/>
        </authorList>
    </citation>
    <scope>NUCLEOTIDE SEQUENCE</scope>
    <source>
        <strain evidence="6">IBT 30069</strain>
    </source>
</reference>
<name>A0A9W9K8A6_9EURO</name>
<keyword evidence="7" id="KW-1185">Reference proteome</keyword>
<dbReference type="EMBL" id="JAPQKH010000005">
    <property type="protein sequence ID" value="KAJ5096763.1"/>
    <property type="molecule type" value="Genomic_DNA"/>
</dbReference>
<feature type="transmembrane region" description="Helical" evidence="5">
    <location>
        <begin position="237"/>
        <end position="260"/>
    </location>
</feature>
<comment type="caution">
    <text evidence="6">The sequence shown here is derived from an EMBL/GenBank/DDBJ whole genome shotgun (WGS) entry which is preliminary data.</text>
</comment>
<dbReference type="PRINTS" id="PR00081">
    <property type="entry name" value="GDHRDH"/>
</dbReference>
<feature type="transmembrane region" description="Helical" evidence="5">
    <location>
        <begin position="364"/>
        <end position="387"/>
    </location>
</feature>
<dbReference type="GO" id="GO:0016020">
    <property type="term" value="C:membrane"/>
    <property type="evidence" value="ECO:0007669"/>
    <property type="project" value="UniProtKB-SubCell"/>
</dbReference>
<dbReference type="Proteomes" id="UP001149165">
    <property type="component" value="Unassembled WGS sequence"/>
</dbReference>
<feature type="transmembrane region" description="Helical" evidence="5">
    <location>
        <begin position="290"/>
        <end position="310"/>
    </location>
</feature>
<dbReference type="Pfam" id="PF00106">
    <property type="entry name" value="adh_short"/>
    <property type="match status" value="1"/>
</dbReference>
<dbReference type="Pfam" id="PF13520">
    <property type="entry name" value="AA_permease_2"/>
    <property type="match status" value="1"/>
</dbReference>
<evidence type="ECO:0000313" key="6">
    <source>
        <dbReference type="EMBL" id="KAJ5096763.1"/>
    </source>
</evidence>
<dbReference type="InterPro" id="IPR036291">
    <property type="entry name" value="NAD(P)-bd_dom_sf"/>
</dbReference>
<dbReference type="InterPro" id="IPR002293">
    <property type="entry name" value="AA/rel_permease1"/>
</dbReference>
<organism evidence="6 7">
    <name type="scientific">Penicillium angulare</name>
    <dbReference type="NCBI Taxonomy" id="116970"/>
    <lineage>
        <taxon>Eukaryota</taxon>
        <taxon>Fungi</taxon>
        <taxon>Dikarya</taxon>
        <taxon>Ascomycota</taxon>
        <taxon>Pezizomycotina</taxon>
        <taxon>Eurotiomycetes</taxon>
        <taxon>Eurotiomycetidae</taxon>
        <taxon>Eurotiales</taxon>
        <taxon>Aspergillaceae</taxon>
        <taxon>Penicillium</taxon>
    </lineage>
</organism>
<feature type="transmembrane region" description="Helical" evidence="5">
    <location>
        <begin position="43"/>
        <end position="63"/>
    </location>
</feature>
<accession>A0A9W9K8A6</accession>
<evidence type="ECO:0000313" key="7">
    <source>
        <dbReference type="Proteomes" id="UP001149165"/>
    </source>
</evidence>
<dbReference type="OrthoDB" id="5982228at2759"/>
<keyword evidence="3 5" id="KW-1133">Transmembrane helix</keyword>
<evidence type="ECO:0000256" key="4">
    <source>
        <dbReference type="ARBA" id="ARBA00023136"/>
    </source>
</evidence>
<dbReference type="Gene3D" id="1.20.1740.10">
    <property type="entry name" value="Amino acid/polyamine transporter I"/>
    <property type="match status" value="1"/>
</dbReference>
<keyword evidence="4 5" id="KW-0472">Membrane</keyword>
<keyword evidence="2 5" id="KW-0812">Transmembrane</keyword>
<feature type="transmembrane region" description="Helical" evidence="5">
    <location>
        <begin position="128"/>
        <end position="146"/>
    </location>
</feature>
<evidence type="ECO:0000256" key="3">
    <source>
        <dbReference type="ARBA" id="ARBA00022989"/>
    </source>
</evidence>
<dbReference type="InterPro" id="IPR002347">
    <property type="entry name" value="SDR_fam"/>
</dbReference>
<evidence type="ECO:0000256" key="2">
    <source>
        <dbReference type="ARBA" id="ARBA00022692"/>
    </source>
</evidence>
<reference evidence="6" key="1">
    <citation type="submission" date="2022-11" db="EMBL/GenBank/DDBJ databases">
        <authorList>
            <person name="Petersen C."/>
        </authorList>
    </citation>
    <scope>NUCLEOTIDE SEQUENCE</scope>
    <source>
        <strain evidence="6">IBT 30069</strain>
    </source>
</reference>
<feature type="transmembrane region" description="Helical" evidence="5">
    <location>
        <begin position="339"/>
        <end position="358"/>
    </location>
</feature>
<evidence type="ECO:0000256" key="5">
    <source>
        <dbReference type="SAM" id="Phobius"/>
    </source>
</evidence>